<dbReference type="InterPro" id="IPR001647">
    <property type="entry name" value="HTH_TetR"/>
</dbReference>
<comment type="caution">
    <text evidence="6">The sequence shown here is derived from an EMBL/GenBank/DDBJ whole genome shotgun (WGS) entry which is preliminary data.</text>
</comment>
<evidence type="ECO:0000313" key="7">
    <source>
        <dbReference type="Proteomes" id="UP001589670"/>
    </source>
</evidence>
<dbReference type="PROSITE" id="PS50977">
    <property type="entry name" value="HTH_TETR_2"/>
    <property type="match status" value="1"/>
</dbReference>
<dbReference type="PANTHER" id="PTHR30055">
    <property type="entry name" value="HTH-TYPE TRANSCRIPTIONAL REGULATOR RUTR"/>
    <property type="match status" value="1"/>
</dbReference>
<dbReference type="InterPro" id="IPR050109">
    <property type="entry name" value="HTH-type_TetR-like_transc_reg"/>
</dbReference>
<dbReference type="PANTHER" id="PTHR30055:SF234">
    <property type="entry name" value="HTH-TYPE TRANSCRIPTIONAL REGULATOR BETI"/>
    <property type="match status" value="1"/>
</dbReference>
<evidence type="ECO:0000256" key="1">
    <source>
        <dbReference type="ARBA" id="ARBA00023015"/>
    </source>
</evidence>
<organism evidence="6 7">
    <name type="scientific">Roseovarius ramblicola</name>
    <dbReference type="NCBI Taxonomy" id="2022336"/>
    <lineage>
        <taxon>Bacteria</taxon>
        <taxon>Pseudomonadati</taxon>
        <taxon>Pseudomonadota</taxon>
        <taxon>Alphaproteobacteria</taxon>
        <taxon>Rhodobacterales</taxon>
        <taxon>Roseobacteraceae</taxon>
        <taxon>Roseovarius</taxon>
    </lineage>
</organism>
<protein>
    <submittedName>
        <fullName evidence="6">TetR/AcrR family transcriptional regulator</fullName>
    </submittedName>
</protein>
<dbReference type="EMBL" id="JBHMEC010000012">
    <property type="protein sequence ID" value="MFB9149717.1"/>
    <property type="molecule type" value="Genomic_DNA"/>
</dbReference>
<name>A0ABV5HZ59_9RHOB</name>
<dbReference type="RefSeq" id="WP_377068911.1">
    <property type="nucleotide sequence ID" value="NZ_JBHMEC010000012.1"/>
</dbReference>
<evidence type="ECO:0000256" key="4">
    <source>
        <dbReference type="PROSITE-ProRule" id="PRU00335"/>
    </source>
</evidence>
<sequence length="193" mass="21210">MSSDNPTTRTRILQATRDLLDSNPGTAARMSDIAKRAGVSRQALYLHFPNRTELFIAATRHQDAVHGLNAALDVGICSGSGADRLSALVAAWGGYIPHIFGMAKTLMVLKETDEEAARAWNERMADFRDACAAVVAALARDGDLVMDETEATDLLWTLLSIPTWEHLTRLCGWPQARYLDEITRLSRQALTEA</sequence>
<accession>A0ABV5HZ59</accession>
<evidence type="ECO:0000259" key="5">
    <source>
        <dbReference type="PROSITE" id="PS50977"/>
    </source>
</evidence>
<dbReference type="PRINTS" id="PR00455">
    <property type="entry name" value="HTHTETR"/>
</dbReference>
<keyword evidence="3" id="KW-0804">Transcription</keyword>
<keyword evidence="7" id="KW-1185">Reference proteome</keyword>
<evidence type="ECO:0000256" key="3">
    <source>
        <dbReference type="ARBA" id="ARBA00023163"/>
    </source>
</evidence>
<evidence type="ECO:0000313" key="6">
    <source>
        <dbReference type="EMBL" id="MFB9149717.1"/>
    </source>
</evidence>
<reference evidence="6 7" key="1">
    <citation type="submission" date="2024-09" db="EMBL/GenBank/DDBJ databases">
        <authorList>
            <person name="Sun Q."/>
            <person name="Mori K."/>
        </authorList>
    </citation>
    <scope>NUCLEOTIDE SEQUENCE [LARGE SCALE GENOMIC DNA]</scope>
    <source>
        <strain evidence="6 7">CECT 9424</strain>
    </source>
</reference>
<dbReference type="SUPFAM" id="SSF46689">
    <property type="entry name" value="Homeodomain-like"/>
    <property type="match status" value="1"/>
</dbReference>
<dbReference type="Proteomes" id="UP001589670">
    <property type="component" value="Unassembled WGS sequence"/>
</dbReference>
<feature type="domain" description="HTH tetR-type" evidence="5">
    <location>
        <begin position="6"/>
        <end position="66"/>
    </location>
</feature>
<dbReference type="InterPro" id="IPR009057">
    <property type="entry name" value="Homeodomain-like_sf"/>
</dbReference>
<feature type="DNA-binding region" description="H-T-H motif" evidence="4">
    <location>
        <begin position="29"/>
        <end position="48"/>
    </location>
</feature>
<gene>
    <name evidence="6" type="ORF">ACFFU4_08155</name>
</gene>
<keyword evidence="2 4" id="KW-0238">DNA-binding</keyword>
<evidence type="ECO:0000256" key="2">
    <source>
        <dbReference type="ARBA" id="ARBA00023125"/>
    </source>
</evidence>
<dbReference type="Pfam" id="PF00440">
    <property type="entry name" value="TetR_N"/>
    <property type="match status" value="1"/>
</dbReference>
<dbReference type="Gene3D" id="1.10.357.10">
    <property type="entry name" value="Tetracycline Repressor, domain 2"/>
    <property type="match status" value="1"/>
</dbReference>
<keyword evidence="1" id="KW-0805">Transcription regulation</keyword>
<proteinExistence type="predicted"/>